<evidence type="ECO:0000313" key="2">
    <source>
        <dbReference type="EMBL" id="ORD98998.1"/>
    </source>
</evidence>
<gene>
    <name evidence="2" type="ORF">A0H76_1577</name>
</gene>
<feature type="region of interest" description="Disordered" evidence="1">
    <location>
        <begin position="477"/>
        <end position="510"/>
    </location>
</feature>
<dbReference type="Proteomes" id="UP000192501">
    <property type="component" value="Unassembled WGS sequence"/>
</dbReference>
<feature type="region of interest" description="Disordered" evidence="1">
    <location>
        <begin position="431"/>
        <end position="451"/>
    </location>
</feature>
<feature type="region of interest" description="Disordered" evidence="1">
    <location>
        <begin position="386"/>
        <end position="407"/>
    </location>
</feature>
<dbReference type="VEuPathDB" id="MicrosporidiaDB:HERIO_2485"/>
<reference evidence="2 3" key="1">
    <citation type="journal article" date="2017" name="Environ. Microbiol.">
        <title>Decay of the glycolytic pathway and adaptation to intranuclear parasitism within Enterocytozoonidae microsporidia.</title>
        <authorList>
            <person name="Wiredu Boakye D."/>
            <person name="Jaroenlak P."/>
            <person name="Prachumwat A."/>
            <person name="Williams T.A."/>
            <person name="Bateman K.S."/>
            <person name="Itsathitphaisarn O."/>
            <person name="Sritunyalucksana K."/>
            <person name="Paszkiewicz K.H."/>
            <person name="Moore K.A."/>
            <person name="Stentiford G.D."/>
            <person name="Williams B.A."/>
        </authorList>
    </citation>
    <scope>NUCLEOTIDE SEQUENCE [LARGE SCALE GENOMIC DNA]</scope>
    <source>
        <strain evidence="3">canceri</strain>
    </source>
</reference>
<dbReference type="AlphaFoldDB" id="A0A1X0QGT9"/>
<organism evidence="2 3">
    <name type="scientific">Hepatospora eriocheir</name>
    <dbReference type="NCBI Taxonomy" id="1081669"/>
    <lineage>
        <taxon>Eukaryota</taxon>
        <taxon>Fungi</taxon>
        <taxon>Fungi incertae sedis</taxon>
        <taxon>Microsporidia</taxon>
        <taxon>Hepatosporidae</taxon>
        <taxon>Hepatospora</taxon>
    </lineage>
</organism>
<feature type="region of interest" description="Disordered" evidence="1">
    <location>
        <begin position="526"/>
        <end position="561"/>
    </location>
</feature>
<dbReference type="EMBL" id="LTAI01000340">
    <property type="protein sequence ID" value="ORD98998.1"/>
    <property type="molecule type" value="Genomic_DNA"/>
</dbReference>
<sequence>MTFREMRDEKKEPEIKMTLYNKNFFEIFDSDKPFYFKNDNTNSINSVDNNKVNNSITNVNNNNEDKEEDRYVMIDGIKFKVIKKKKPVKPVRITNSKLFDWLYEDDDEDTLGAFAKFYGKTVCTESSVTDDKKIENNQSNVVSKSDNNTETNNIVKSDSNVKNEVVSDSNVKTEVVSDSIVKNEVVSNSIVKNEVVSNSIVKNEVVSESLSINIPLDVIKNTKRSPIDFIKLLLDHSNYQDSVDKFIEENIITEKKDDFVNNINEDVLEDKIESLETNNVKEEDNSYSEAYATNNSSRHENLLEESFSDNNQSELTSISDCKNSKSTSIQSDKEDQLSDNNKDIKNDLIINETSDSLINKNNLNEKGNKVNELKKDNIKKSPIFGSDDNDFELPIKNNSDKSKLPIKKNELSKKKEVKKVPLFDSDDDYDFPIKNNLNKNESSIKNDSDKSKLPIKKNELSKKKEVKKVPLFDSDDDYDFPIKNNMNKNESSIKNDSDKNELPVKKNELSKKKEVKKIPLFDSDDDYDFPIKNNMNKNESSDNNKSSIKNDSNNNFELSIDDTNKMNNDELINNKNNLGKNNLTLNSDESDLSPVKNIKKEDVKPVIKTTKPFKPLVFPPNINRFTGHIKNLNNKTINNNKPIESKVNKDLNNVKVSEEDKDLIVDEKKVENNFMSNPNNLKVDEEEAPKYWYHHSLNKSTATITTEVEEVDKTDNVNLFEVIKREENSTSTSILGSLFGLLRGSNRAPKEEVKPEPAFQTYVPNRKSKFEKPKVPVDKNALEKFLQKRNPGFKLNRK</sequence>
<comment type="caution">
    <text evidence="2">The sequence shown here is derived from an EMBL/GenBank/DDBJ whole genome shotgun (WGS) entry which is preliminary data.</text>
</comment>
<feature type="compositionally biased region" description="Polar residues" evidence="1">
    <location>
        <begin position="309"/>
        <end position="330"/>
    </location>
</feature>
<feature type="compositionally biased region" description="Low complexity" evidence="1">
    <location>
        <begin position="532"/>
        <end position="555"/>
    </location>
</feature>
<feature type="compositionally biased region" description="Basic and acidic residues" evidence="1">
    <location>
        <begin position="331"/>
        <end position="340"/>
    </location>
</feature>
<name>A0A1X0QGT9_9MICR</name>
<proteinExistence type="predicted"/>
<evidence type="ECO:0000313" key="3">
    <source>
        <dbReference type="Proteomes" id="UP000192501"/>
    </source>
</evidence>
<dbReference type="VEuPathDB" id="MicrosporidiaDB:A0H76_1577"/>
<feature type="region of interest" description="Disordered" evidence="1">
    <location>
        <begin position="309"/>
        <end position="340"/>
    </location>
</feature>
<feature type="compositionally biased region" description="Basic and acidic residues" evidence="1">
    <location>
        <begin position="442"/>
        <end position="451"/>
    </location>
</feature>
<feature type="compositionally biased region" description="Basic and acidic residues" evidence="1">
    <location>
        <begin position="398"/>
        <end position="407"/>
    </location>
</feature>
<protein>
    <submittedName>
        <fullName evidence="2">Uncharacterized protein</fullName>
    </submittedName>
</protein>
<feature type="compositionally biased region" description="Basic and acidic residues" evidence="1">
    <location>
        <begin position="491"/>
        <end position="510"/>
    </location>
</feature>
<accession>A0A1X0QGT9</accession>
<evidence type="ECO:0000256" key="1">
    <source>
        <dbReference type="SAM" id="MobiDB-lite"/>
    </source>
</evidence>